<dbReference type="Proteomes" id="UP000185221">
    <property type="component" value="Unassembled WGS sequence"/>
</dbReference>
<keyword evidence="2" id="KW-0521">NADP</keyword>
<dbReference type="FunFam" id="3.20.20.100:FF:000006">
    <property type="entry name" value="Aldo-keto reductase family 1 member A1"/>
    <property type="match status" value="1"/>
</dbReference>
<dbReference type="PROSITE" id="PS00063">
    <property type="entry name" value="ALDOKETO_REDUCTASE_3"/>
    <property type="match status" value="1"/>
</dbReference>
<comment type="similarity">
    <text evidence="1">Belongs to the aldo/keto reductase family.</text>
</comment>
<dbReference type="EMBL" id="FSRC01000001">
    <property type="protein sequence ID" value="SIN72543.1"/>
    <property type="molecule type" value="Genomic_DNA"/>
</dbReference>
<evidence type="ECO:0000259" key="7">
    <source>
        <dbReference type="Pfam" id="PF00248"/>
    </source>
</evidence>
<dbReference type="GO" id="GO:0016491">
    <property type="term" value="F:oxidoreductase activity"/>
    <property type="evidence" value="ECO:0007669"/>
    <property type="project" value="UniProtKB-KW"/>
</dbReference>
<evidence type="ECO:0000256" key="3">
    <source>
        <dbReference type="ARBA" id="ARBA00023002"/>
    </source>
</evidence>
<dbReference type="InterPro" id="IPR020471">
    <property type="entry name" value="AKR"/>
</dbReference>
<protein>
    <submittedName>
        <fullName evidence="8">Alcohol dehydrogenase (NADP+)</fullName>
    </submittedName>
</protein>
<dbReference type="PIRSF" id="PIRSF000097">
    <property type="entry name" value="AKR"/>
    <property type="match status" value="1"/>
</dbReference>
<feature type="site" description="Lowers pKa of active site Tyr" evidence="6">
    <location>
        <position position="77"/>
    </location>
</feature>
<dbReference type="InterPro" id="IPR018170">
    <property type="entry name" value="Aldo/ket_reductase_CS"/>
</dbReference>
<feature type="binding site" evidence="5">
    <location>
        <position position="110"/>
    </location>
    <ligand>
        <name>substrate</name>
    </ligand>
</feature>
<evidence type="ECO:0000256" key="5">
    <source>
        <dbReference type="PIRSR" id="PIRSR000097-2"/>
    </source>
</evidence>
<evidence type="ECO:0000256" key="2">
    <source>
        <dbReference type="ARBA" id="ARBA00022857"/>
    </source>
</evidence>
<dbReference type="Pfam" id="PF00248">
    <property type="entry name" value="Aldo_ket_red"/>
    <property type="match status" value="1"/>
</dbReference>
<dbReference type="PRINTS" id="PR00069">
    <property type="entry name" value="ALDKETRDTASE"/>
</dbReference>
<proteinExistence type="inferred from homology"/>
<keyword evidence="9" id="KW-1185">Reference proteome</keyword>
<dbReference type="PROSITE" id="PS00062">
    <property type="entry name" value="ALDOKETO_REDUCTASE_2"/>
    <property type="match status" value="1"/>
</dbReference>
<name>A0A1N6DPF1_9BACT</name>
<sequence length="315" mass="35525">MKNLTFENGDRMPIIGLGTWKSEPGQVKQAVYWAIESGYRHLDCAAVYQNEKEVGEGIAQAINEGLVEREELFVTSKLWNNSHKYEDVKPALEKTLSDLGLDYVDLYLIHWPISFKRGIGFAKTRDEFYTYLDVPLTQTWEGMQHLKSLGLAKHIGVSNFNQAKLREVMNIGGQKPEMNQVEMHPYLPQKALVQFCRENGILMTAYSPLGSPDSRNESHKNDPVLLKDPVIELIAKKHGASIGQVLIAWSVARDIAVIPKSTNQGRIKENLAAAKLKLDQNDLMELDDIGVDFRFINGKFFTGPESPYKLSDLFG</sequence>
<evidence type="ECO:0000313" key="8">
    <source>
        <dbReference type="EMBL" id="SIN72543.1"/>
    </source>
</evidence>
<evidence type="ECO:0000256" key="1">
    <source>
        <dbReference type="ARBA" id="ARBA00007905"/>
    </source>
</evidence>
<reference evidence="9" key="1">
    <citation type="submission" date="2016-11" db="EMBL/GenBank/DDBJ databases">
        <authorList>
            <person name="Varghese N."/>
            <person name="Submissions S."/>
        </authorList>
    </citation>
    <scope>NUCLEOTIDE SEQUENCE [LARGE SCALE GENOMIC DNA]</scope>
    <source>
        <strain evidence="9">DSM 15292</strain>
    </source>
</reference>
<feature type="domain" description="NADP-dependent oxidoreductase" evidence="7">
    <location>
        <begin position="15"/>
        <end position="289"/>
    </location>
</feature>
<evidence type="ECO:0000256" key="6">
    <source>
        <dbReference type="PIRSR" id="PIRSR000097-3"/>
    </source>
</evidence>
<dbReference type="AlphaFoldDB" id="A0A1N6DPF1"/>
<gene>
    <name evidence="8" type="ORF">SAMN05444394_1215</name>
</gene>
<evidence type="ECO:0000313" key="9">
    <source>
        <dbReference type="Proteomes" id="UP000185221"/>
    </source>
</evidence>
<dbReference type="InterPro" id="IPR023210">
    <property type="entry name" value="NADP_OxRdtase_dom"/>
</dbReference>
<organism evidence="8 9">
    <name type="scientific">Algoriphagus halophilus</name>
    <dbReference type="NCBI Taxonomy" id="226505"/>
    <lineage>
        <taxon>Bacteria</taxon>
        <taxon>Pseudomonadati</taxon>
        <taxon>Bacteroidota</taxon>
        <taxon>Cytophagia</taxon>
        <taxon>Cytophagales</taxon>
        <taxon>Cyclobacteriaceae</taxon>
        <taxon>Algoriphagus</taxon>
    </lineage>
</organism>
<dbReference type="RefSeq" id="WP_074223893.1">
    <property type="nucleotide sequence ID" value="NZ_FSRC01000001.1"/>
</dbReference>
<evidence type="ECO:0000256" key="4">
    <source>
        <dbReference type="PIRSR" id="PIRSR000097-1"/>
    </source>
</evidence>
<accession>A0A1N6DPF1</accession>
<feature type="active site" description="Proton donor" evidence="4">
    <location>
        <position position="48"/>
    </location>
</feature>
<dbReference type="STRING" id="226505.SAMN05444394_1215"/>
<dbReference type="Gene3D" id="3.20.20.100">
    <property type="entry name" value="NADP-dependent oxidoreductase domain"/>
    <property type="match status" value="1"/>
</dbReference>
<dbReference type="InterPro" id="IPR036812">
    <property type="entry name" value="NAD(P)_OxRdtase_dom_sf"/>
</dbReference>
<dbReference type="SUPFAM" id="SSF51430">
    <property type="entry name" value="NAD(P)-linked oxidoreductase"/>
    <property type="match status" value="1"/>
</dbReference>
<dbReference type="OrthoDB" id="9804790at2"/>
<dbReference type="PANTHER" id="PTHR11732">
    <property type="entry name" value="ALDO/KETO REDUCTASE"/>
    <property type="match status" value="1"/>
</dbReference>
<keyword evidence="3" id="KW-0560">Oxidoreductase</keyword>
<dbReference type="PROSITE" id="PS00798">
    <property type="entry name" value="ALDOKETO_REDUCTASE_1"/>
    <property type="match status" value="1"/>
</dbReference>